<proteinExistence type="predicted"/>
<protein>
    <submittedName>
        <fullName evidence="1">Uncharacterized protein</fullName>
    </submittedName>
</protein>
<reference evidence="1" key="1">
    <citation type="submission" date="2021-05" db="EMBL/GenBank/DDBJ databases">
        <title>Comparative genomics of three Colletotrichum scovillei strains and genetic complementation revealed genes involved fungal growth and virulence on chili pepper.</title>
        <authorList>
            <person name="Hsieh D.-K."/>
            <person name="Chuang S.-C."/>
            <person name="Chen C.-Y."/>
            <person name="Chao Y.-T."/>
            <person name="Lu M.-Y.J."/>
            <person name="Lee M.-H."/>
            <person name="Shih M.-C."/>
        </authorList>
    </citation>
    <scope>NUCLEOTIDE SEQUENCE</scope>
    <source>
        <strain evidence="1">Coll-153</strain>
    </source>
</reference>
<dbReference type="AlphaFoldDB" id="A0A9P7R7T1"/>
<name>A0A9P7R7T1_9PEZI</name>
<gene>
    <name evidence="1" type="ORF">JMJ77_013231</name>
</gene>
<organism evidence="1 2">
    <name type="scientific">Colletotrichum scovillei</name>
    <dbReference type="NCBI Taxonomy" id="1209932"/>
    <lineage>
        <taxon>Eukaryota</taxon>
        <taxon>Fungi</taxon>
        <taxon>Dikarya</taxon>
        <taxon>Ascomycota</taxon>
        <taxon>Pezizomycotina</taxon>
        <taxon>Sordariomycetes</taxon>
        <taxon>Hypocreomycetidae</taxon>
        <taxon>Glomerellales</taxon>
        <taxon>Glomerellaceae</taxon>
        <taxon>Colletotrichum</taxon>
        <taxon>Colletotrichum acutatum species complex</taxon>
    </lineage>
</organism>
<accession>A0A9P7R7T1</accession>
<sequence>AVRCSRSTDHGAVASLVRYPDTPAVGRGYFHVFVVLIDASASCPFPALRWLCSVRYGTSCGH</sequence>
<evidence type="ECO:0000313" key="1">
    <source>
        <dbReference type="EMBL" id="KAG7050484.1"/>
    </source>
</evidence>
<keyword evidence="2" id="KW-1185">Reference proteome</keyword>
<comment type="caution">
    <text evidence="1">The sequence shown here is derived from an EMBL/GenBank/DDBJ whole genome shotgun (WGS) entry which is preliminary data.</text>
</comment>
<feature type="non-terminal residue" evidence="1">
    <location>
        <position position="1"/>
    </location>
</feature>
<dbReference type="Proteomes" id="UP000699042">
    <property type="component" value="Unassembled WGS sequence"/>
</dbReference>
<dbReference type="EMBL" id="JAESDN010000005">
    <property type="protein sequence ID" value="KAG7050484.1"/>
    <property type="molecule type" value="Genomic_DNA"/>
</dbReference>
<evidence type="ECO:0000313" key="2">
    <source>
        <dbReference type="Proteomes" id="UP000699042"/>
    </source>
</evidence>